<dbReference type="Proteomes" id="UP000310066">
    <property type="component" value="Unassembled WGS sequence"/>
</dbReference>
<dbReference type="EMBL" id="NAJP01000066">
    <property type="protein sequence ID" value="TKA35745.1"/>
    <property type="molecule type" value="Genomic_DNA"/>
</dbReference>
<evidence type="ECO:0000256" key="1">
    <source>
        <dbReference type="SAM" id="MobiDB-lite"/>
    </source>
</evidence>
<name>A0A4U0ULW0_9PEZI</name>
<comment type="caution">
    <text evidence="2">The sequence shown here is derived from an EMBL/GenBank/DDBJ whole genome shotgun (WGS) entry which is preliminary data.</text>
</comment>
<dbReference type="AlphaFoldDB" id="A0A4U0ULW0"/>
<feature type="compositionally biased region" description="Basic and acidic residues" evidence="1">
    <location>
        <begin position="11"/>
        <end position="22"/>
    </location>
</feature>
<accession>A0A4U0ULW0</accession>
<organism evidence="2 3">
    <name type="scientific">Friedmanniomyces endolithicus</name>
    <dbReference type="NCBI Taxonomy" id="329885"/>
    <lineage>
        <taxon>Eukaryota</taxon>
        <taxon>Fungi</taxon>
        <taxon>Dikarya</taxon>
        <taxon>Ascomycota</taxon>
        <taxon>Pezizomycotina</taxon>
        <taxon>Dothideomycetes</taxon>
        <taxon>Dothideomycetidae</taxon>
        <taxon>Mycosphaerellales</taxon>
        <taxon>Teratosphaeriaceae</taxon>
        <taxon>Friedmanniomyces</taxon>
    </lineage>
</organism>
<feature type="region of interest" description="Disordered" evidence="1">
    <location>
        <begin position="1"/>
        <end position="22"/>
    </location>
</feature>
<proteinExistence type="predicted"/>
<evidence type="ECO:0000313" key="2">
    <source>
        <dbReference type="EMBL" id="TKA35745.1"/>
    </source>
</evidence>
<sequence length="206" mass="22896">MVGSQKRATKRPAEGIDDIDHGGNRGVLHNHRLACYANVVIRLLAAALDGKDLAPLPGALKTFETFDLSSFSLQLVDGGATTQSLQMAPTKANINAKIERDVGDDAERAIASRPDEIRKYALLDDAEICLRAVWLSSPYKVPCWRQNRYNTHRIKRDQSLQTDLTANAWELRVAYVPGCRHSTDFKRVELAAFYATSSRPAAKREC</sequence>
<evidence type="ECO:0000313" key="3">
    <source>
        <dbReference type="Proteomes" id="UP000310066"/>
    </source>
</evidence>
<protein>
    <submittedName>
        <fullName evidence="2">Uncharacterized protein</fullName>
    </submittedName>
</protein>
<gene>
    <name evidence="2" type="ORF">B0A54_12914</name>
</gene>
<dbReference type="OrthoDB" id="10461236at2759"/>
<reference evidence="2 3" key="1">
    <citation type="submission" date="2017-03" db="EMBL/GenBank/DDBJ databases">
        <title>Genomes of endolithic fungi from Antarctica.</title>
        <authorList>
            <person name="Coleine C."/>
            <person name="Masonjones S."/>
            <person name="Stajich J.E."/>
        </authorList>
    </citation>
    <scope>NUCLEOTIDE SEQUENCE [LARGE SCALE GENOMIC DNA]</scope>
    <source>
        <strain evidence="2 3">CCFEE 5311</strain>
    </source>
</reference>